<feature type="transmembrane region" description="Helical" evidence="4">
    <location>
        <begin position="104"/>
        <end position="124"/>
    </location>
</feature>
<keyword evidence="2 4" id="KW-1133">Transmembrane helix</keyword>
<feature type="transmembrane region" description="Helical" evidence="4">
    <location>
        <begin position="79"/>
        <end position="98"/>
    </location>
</feature>
<keyword evidence="3 4" id="KW-0472">Membrane</keyword>
<dbReference type="AlphaFoldDB" id="E8LKA3"/>
<evidence type="ECO:0000313" key="6">
    <source>
        <dbReference type="EMBL" id="EFY07100.1"/>
    </source>
</evidence>
<evidence type="ECO:0000256" key="1">
    <source>
        <dbReference type="ARBA" id="ARBA00022692"/>
    </source>
</evidence>
<feature type="transmembrane region" description="Helical" evidence="4">
    <location>
        <begin position="336"/>
        <end position="354"/>
    </location>
</feature>
<evidence type="ECO:0000256" key="2">
    <source>
        <dbReference type="ARBA" id="ARBA00022989"/>
    </source>
</evidence>
<feature type="transmembrane region" description="Helical" evidence="4">
    <location>
        <begin position="254"/>
        <end position="274"/>
    </location>
</feature>
<name>E8LKA3_SUCHY</name>
<organism evidence="6 7">
    <name type="scientific">Succinatimonas hippei (strain DSM 22608 / JCM 16073 / KCTC 15190 / YIT 12066)</name>
    <dbReference type="NCBI Taxonomy" id="762983"/>
    <lineage>
        <taxon>Bacteria</taxon>
        <taxon>Pseudomonadati</taxon>
        <taxon>Pseudomonadota</taxon>
        <taxon>Gammaproteobacteria</taxon>
        <taxon>Aeromonadales</taxon>
        <taxon>Succinivibrionaceae</taxon>
        <taxon>Succinatimonas</taxon>
    </lineage>
</organism>
<evidence type="ECO:0000256" key="3">
    <source>
        <dbReference type="ARBA" id="ARBA00023136"/>
    </source>
</evidence>
<dbReference type="PANTHER" id="PTHR43129:SF1">
    <property type="entry name" value="FOSMIDOMYCIN RESISTANCE PROTEIN"/>
    <property type="match status" value="1"/>
</dbReference>
<dbReference type="InterPro" id="IPR036259">
    <property type="entry name" value="MFS_trans_sf"/>
</dbReference>
<evidence type="ECO:0000256" key="4">
    <source>
        <dbReference type="SAM" id="Phobius"/>
    </source>
</evidence>
<sequence>MKATVTAISLPAASWSNVSIMSLSHFTSDFFCNVLPIMLPILAARYGISYSQSAALFMVFSVSTNFLQPPIGIWADKKPVNYLMPLSILTGAFFASIVGWSPNIYVLIFIILLSGICSSAFHPISAGIVHDISPKRYQTFATSIYIAGGNLGFAIAPLIIAAFIEQFTDKSLPALFLLALIVSLMVYKQRLYVTPPRNDSGNGPQINLKSIIKSKQFIFLNTSIALRSWCYCALVVFLPLLLTDHGYSTVESGLALMCLLVGTVFGGLATGGLSDKFGLRSLIISTYIVTIIALGFFLWRLDISFLSMVALFLAGAGMYGSTPAAIVWAQRLLPRNAAFAASMMLGFTFGMGYVESVITGFVGDIFGLRIGMIATIFPALVLAIFIILALKEPPKPADIDLSKS</sequence>
<evidence type="ECO:0000313" key="7">
    <source>
        <dbReference type="Proteomes" id="UP000018458"/>
    </source>
</evidence>
<feature type="transmembrane region" description="Helical" evidence="4">
    <location>
        <begin position="48"/>
        <end position="67"/>
    </location>
</feature>
<feature type="transmembrane region" description="Helical" evidence="4">
    <location>
        <begin position="170"/>
        <end position="187"/>
    </location>
</feature>
<keyword evidence="7" id="KW-1185">Reference proteome</keyword>
<feature type="transmembrane region" description="Helical" evidence="4">
    <location>
        <begin position="305"/>
        <end position="329"/>
    </location>
</feature>
<dbReference type="OrthoDB" id="4474610at2"/>
<dbReference type="PANTHER" id="PTHR43129">
    <property type="entry name" value="FOSMIDOMYCIN RESISTANCE PROTEIN"/>
    <property type="match status" value="1"/>
</dbReference>
<dbReference type="HOGENOM" id="CLU_040537_1_0_6"/>
<dbReference type="eggNOG" id="COG2814">
    <property type="taxonomic scope" value="Bacteria"/>
</dbReference>
<feature type="transmembrane region" description="Helical" evidence="4">
    <location>
        <begin position="217"/>
        <end position="242"/>
    </location>
</feature>
<dbReference type="InterPro" id="IPR011701">
    <property type="entry name" value="MFS"/>
</dbReference>
<feature type="transmembrane region" description="Helical" evidence="4">
    <location>
        <begin position="144"/>
        <end position="164"/>
    </location>
</feature>
<evidence type="ECO:0000259" key="5">
    <source>
        <dbReference type="PROSITE" id="PS50850"/>
    </source>
</evidence>
<feature type="transmembrane region" description="Helical" evidence="4">
    <location>
        <begin position="366"/>
        <end position="390"/>
    </location>
</feature>
<dbReference type="GO" id="GO:0005886">
    <property type="term" value="C:plasma membrane"/>
    <property type="evidence" value="ECO:0007669"/>
    <property type="project" value="TreeGrafter"/>
</dbReference>
<dbReference type="Proteomes" id="UP000018458">
    <property type="component" value="Unassembled WGS sequence"/>
</dbReference>
<gene>
    <name evidence="6" type="ORF">HMPREF9444_01140</name>
</gene>
<proteinExistence type="predicted"/>
<dbReference type="GO" id="GO:0022857">
    <property type="term" value="F:transmembrane transporter activity"/>
    <property type="evidence" value="ECO:0007669"/>
    <property type="project" value="InterPro"/>
</dbReference>
<dbReference type="EMBL" id="AEVO01000052">
    <property type="protein sequence ID" value="EFY07100.1"/>
    <property type="molecule type" value="Genomic_DNA"/>
</dbReference>
<dbReference type="SUPFAM" id="SSF103473">
    <property type="entry name" value="MFS general substrate transporter"/>
    <property type="match status" value="1"/>
</dbReference>
<dbReference type="Pfam" id="PF07690">
    <property type="entry name" value="MFS_1"/>
    <property type="match status" value="1"/>
</dbReference>
<protein>
    <submittedName>
        <fullName evidence="6">Transporter, major facilitator family protein</fullName>
    </submittedName>
</protein>
<feature type="domain" description="Major facilitator superfamily (MFS) profile" evidence="5">
    <location>
        <begin position="17"/>
        <end position="394"/>
    </location>
</feature>
<dbReference type="PROSITE" id="PS50850">
    <property type="entry name" value="MFS"/>
    <property type="match status" value="1"/>
</dbReference>
<accession>E8LKA3</accession>
<dbReference type="STRING" id="762983.HMPREF9444_01140"/>
<reference evidence="6 7" key="1">
    <citation type="submission" date="2011-01" db="EMBL/GenBank/DDBJ databases">
        <authorList>
            <person name="Weinstock G."/>
            <person name="Sodergren E."/>
            <person name="Clifton S."/>
            <person name="Fulton L."/>
            <person name="Fulton B."/>
            <person name="Courtney L."/>
            <person name="Fronick C."/>
            <person name="Harrison M."/>
            <person name="Strong C."/>
            <person name="Farmer C."/>
            <person name="Delahaunty K."/>
            <person name="Markovic C."/>
            <person name="Hall O."/>
            <person name="Minx P."/>
            <person name="Tomlinson C."/>
            <person name="Mitreva M."/>
            <person name="Hou S."/>
            <person name="Chen J."/>
            <person name="Wollam A."/>
            <person name="Pepin K.H."/>
            <person name="Johnson M."/>
            <person name="Bhonagiri V."/>
            <person name="Zhang X."/>
            <person name="Suruliraj S."/>
            <person name="Warren W."/>
            <person name="Chinwalla A."/>
            <person name="Mardis E.R."/>
            <person name="Wilson R.K."/>
        </authorList>
    </citation>
    <scope>NUCLEOTIDE SEQUENCE [LARGE SCALE GENOMIC DNA]</scope>
    <source>
        <strain evidence="7">DSM 22608 / JCM 16073 / KCTC 15190 / YIT 12066</strain>
    </source>
</reference>
<keyword evidence="1 4" id="KW-0812">Transmembrane</keyword>
<feature type="transmembrane region" description="Helical" evidence="4">
    <location>
        <begin position="281"/>
        <end position="299"/>
    </location>
</feature>
<dbReference type="InterPro" id="IPR020846">
    <property type="entry name" value="MFS_dom"/>
</dbReference>
<dbReference type="RefSeq" id="WP_009143341.1">
    <property type="nucleotide sequence ID" value="NZ_GL830989.1"/>
</dbReference>
<comment type="caution">
    <text evidence="6">The sequence shown here is derived from an EMBL/GenBank/DDBJ whole genome shotgun (WGS) entry which is preliminary data.</text>
</comment>
<dbReference type="Gene3D" id="1.20.1250.20">
    <property type="entry name" value="MFS general substrate transporter like domains"/>
    <property type="match status" value="2"/>
</dbReference>
<dbReference type="CDD" id="cd17478">
    <property type="entry name" value="MFS_FsR"/>
    <property type="match status" value="1"/>
</dbReference>